<dbReference type="GO" id="GO:0016830">
    <property type="term" value="F:carbon-carbon lyase activity"/>
    <property type="evidence" value="ECO:0007669"/>
    <property type="project" value="UniProtKB-UniRule"/>
</dbReference>
<comment type="pathway">
    <text evidence="1 4">Quinol/quinone metabolism; menaquinone biosynthesis.</text>
</comment>
<comment type="caution">
    <text evidence="4">Lacks conserved residue(s) required for the propagation of feature annotation.</text>
</comment>
<evidence type="ECO:0000256" key="2">
    <source>
        <dbReference type="ARBA" id="ARBA00022428"/>
    </source>
</evidence>
<dbReference type="Gene3D" id="3.40.190.10">
    <property type="entry name" value="Periplasmic binding protein-like II"/>
    <property type="match status" value="2"/>
</dbReference>
<comment type="similarity">
    <text evidence="4">Belongs to the MqnA/MqnD family. MqnD subfamily.</text>
</comment>
<evidence type="ECO:0000313" key="5">
    <source>
        <dbReference type="EMBL" id="KJJ84042.1"/>
    </source>
</evidence>
<feature type="binding site" evidence="4">
    <location>
        <begin position="132"/>
        <end position="133"/>
    </location>
    <ligand>
        <name>substrate</name>
    </ligand>
</feature>
<accession>A0A0F0CLA9</accession>
<keyword evidence="3 4" id="KW-0456">Lyase</keyword>
<evidence type="ECO:0000256" key="1">
    <source>
        <dbReference type="ARBA" id="ARBA00004863"/>
    </source>
</evidence>
<dbReference type="PANTHER" id="PTHR37167:SF1">
    <property type="entry name" value="1,4-DIHYDROXY-6-NAPHTOATE SYNTHASE"/>
    <property type="match status" value="1"/>
</dbReference>
<dbReference type="Proteomes" id="UP000033428">
    <property type="component" value="Unassembled WGS sequence"/>
</dbReference>
<proteinExistence type="inferred from homology"/>
<comment type="caution">
    <text evidence="5">The sequence shown here is derived from an EMBL/GenBank/DDBJ whole genome shotgun (WGS) entry which is preliminary data.</text>
</comment>
<name>A0A0F0CLA9_9BACT</name>
<dbReference type="InterPro" id="IPR030869">
    <property type="entry name" value="MqnD"/>
</dbReference>
<dbReference type="InterPro" id="IPR003773">
    <property type="entry name" value="Menaquinone_biosynth"/>
</dbReference>
<gene>
    <name evidence="4" type="primary">mqnD</name>
    <name evidence="5" type="ORF">OMAG_002091</name>
</gene>
<organism evidence="5 6">
    <name type="scientific">Candidatus Omnitrophus magneticus</name>
    <dbReference type="NCBI Taxonomy" id="1609969"/>
    <lineage>
        <taxon>Bacteria</taxon>
        <taxon>Pseudomonadati</taxon>
        <taxon>Candidatus Omnitrophota</taxon>
        <taxon>Candidatus Omnitrophus</taxon>
    </lineage>
</organism>
<reference evidence="5 6" key="1">
    <citation type="submission" date="2015-02" db="EMBL/GenBank/DDBJ databases">
        <title>Single-cell genomics of uncultivated deep-branching MTB reveals a conserved set of magnetosome genes.</title>
        <authorList>
            <person name="Kolinko S."/>
            <person name="Richter M."/>
            <person name="Glockner F.O."/>
            <person name="Brachmann A."/>
            <person name="Schuler D."/>
        </authorList>
    </citation>
    <scope>NUCLEOTIDE SEQUENCE [LARGE SCALE GENOMIC DNA]</scope>
    <source>
        <strain evidence="5">SKK-01</strain>
    </source>
</reference>
<dbReference type="EC" id="4.1.99.29" evidence="4"/>
<dbReference type="SUPFAM" id="SSF53850">
    <property type="entry name" value="Periplasmic binding protein-like II"/>
    <property type="match status" value="1"/>
</dbReference>
<keyword evidence="2 4" id="KW-0474">Menaquinone biosynthesis</keyword>
<feature type="active site" description="Proton acceptor" evidence="4">
    <location>
        <position position="175"/>
    </location>
</feature>
<protein>
    <recommendedName>
        <fullName evidence="4">1,4-dihydroxy-6-naphtoate synthase</fullName>
        <ecNumber evidence="4">4.1.99.29</ecNumber>
    </recommendedName>
    <alternativeName>
        <fullName evidence="4">Menaquinone biosynthetic enzyme MqnD</fullName>
    </alternativeName>
</protein>
<keyword evidence="6" id="KW-1185">Reference proteome</keyword>
<comment type="function">
    <text evidence="4">Catalyzes the conversion of cyclic dehypoxanthine futalosine (cyclic DHFL) into 1,4-dihydroxy-6-naphthoate, a step in the biosynthesis of menaquinone (MK, vitamin K2).</text>
</comment>
<dbReference type="GO" id="GO:0009234">
    <property type="term" value="P:menaquinone biosynthetic process"/>
    <property type="evidence" value="ECO:0007669"/>
    <property type="project" value="UniProtKB-UniRule"/>
</dbReference>
<dbReference type="AlphaFoldDB" id="A0A0F0CLA9"/>
<dbReference type="PANTHER" id="PTHR37167">
    <property type="entry name" value="1,4-DIHYDROXY-6-NAPHTOATE SYNTHASE"/>
    <property type="match status" value="1"/>
</dbReference>
<dbReference type="CDD" id="cd13635">
    <property type="entry name" value="PBP2_Ttha1568_Mqnd"/>
    <property type="match status" value="1"/>
</dbReference>
<evidence type="ECO:0000256" key="3">
    <source>
        <dbReference type="ARBA" id="ARBA00023239"/>
    </source>
</evidence>
<evidence type="ECO:0000256" key="4">
    <source>
        <dbReference type="HAMAP-Rule" id="MF_00996"/>
    </source>
</evidence>
<dbReference type="UniPathway" id="UPA00079"/>
<comment type="catalytic activity">
    <reaction evidence="4">
        <text>cyclic dehypoxanthinylfutalosinate = 1,4-dihydroxy-6-naphthoate + dihydroxyacetone</text>
        <dbReference type="Rhea" id="RHEA:33087"/>
        <dbReference type="ChEBI" id="CHEBI:16016"/>
        <dbReference type="ChEBI" id="CHEBI:64254"/>
        <dbReference type="ChEBI" id="CHEBI:64270"/>
        <dbReference type="EC" id="4.1.99.29"/>
    </reaction>
</comment>
<dbReference type="HAMAP" id="MF_00996">
    <property type="entry name" value="MqnD"/>
    <property type="match status" value="1"/>
</dbReference>
<dbReference type="Pfam" id="PF02621">
    <property type="entry name" value="VitK2_biosynth"/>
    <property type="match status" value="1"/>
</dbReference>
<evidence type="ECO:0000313" key="6">
    <source>
        <dbReference type="Proteomes" id="UP000033428"/>
    </source>
</evidence>
<sequence>MRILTLGYSPCPNDTFIFYALAAGKIVCDEVSIDEVIRDVETLNIWALGLANEIGEIEPPLNVTKASFHAYGYLRDEYELLDSGSALGRGCGPLLIASDRVRDLEDLRGIGTQTSPGARTPKKIAIPGEFTTAHLLLKLFDAMEFPLRATTVVMRFDKIISAVSEGAVDAGLIIHESRFTYKTWGLVPILDLGQWWEDKTNMPIPLGAIIARKDLGADLIGNIAAAIKSSLMYAHSHRDEILNYILQHSQEVAPEVVNNHIALYVNDYTYSLGESGREAVDLLYKMADEQGLFLGKPQTRGSRGSRG</sequence>
<dbReference type="EMBL" id="JYNY01000412">
    <property type="protein sequence ID" value="KJJ84042.1"/>
    <property type="molecule type" value="Genomic_DNA"/>
</dbReference>
<dbReference type="PATRIC" id="fig|1609969.3.peg.2224"/>